<comment type="similarity">
    <text evidence="1">Belongs to the UDP-glycosyltransferase family.</text>
</comment>
<dbReference type="GO" id="GO:0080043">
    <property type="term" value="F:quercetin 3-O-glucosyltransferase activity"/>
    <property type="evidence" value="ECO:0007669"/>
    <property type="project" value="TreeGrafter"/>
</dbReference>
<dbReference type="Proteomes" id="UP001459277">
    <property type="component" value="Unassembled WGS sequence"/>
</dbReference>
<reference evidence="4 5" key="1">
    <citation type="submission" date="2024-01" db="EMBL/GenBank/DDBJ databases">
        <title>A telomere-to-telomere, gap-free genome of sweet tea (Lithocarpus litseifolius).</title>
        <authorList>
            <person name="Zhou J."/>
        </authorList>
    </citation>
    <scope>NUCLEOTIDE SEQUENCE [LARGE SCALE GENOMIC DNA]</scope>
    <source>
        <strain evidence="4">Zhou-2022a</strain>
        <tissue evidence="4">Leaf</tissue>
    </source>
</reference>
<dbReference type="InterPro" id="IPR002213">
    <property type="entry name" value="UDP_glucos_trans"/>
</dbReference>
<dbReference type="Gene3D" id="3.40.50.2000">
    <property type="entry name" value="Glycogen Phosphorylase B"/>
    <property type="match status" value="2"/>
</dbReference>
<dbReference type="Pfam" id="PF00201">
    <property type="entry name" value="UDPGT"/>
    <property type="match status" value="1"/>
</dbReference>
<dbReference type="AlphaFoldDB" id="A0AAW2CME7"/>
<keyword evidence="2" id="KW-0328">Glycosyltransferase</keyword>
<accession>A0AAW2CME7</accession>
<evidence type="ECO:0000256" key="2">
    <source>
        <dbReference type="ARBA" id="ARBA00022676"/>
    </source>
</evidence>
<dbReference type="SUPFAM" id="SSF53756">
    <property type="entry name" value="UDP-Glycosyltransferase/glycogen phosphorylase"/>
    <property type="match status" value="1"/>
</dbReference>
<dbReference type="FunFam" id="3.40.50.2000:FF:000152">
    <property type="entry name" value="Glycosyltransferase"/>
    <property type="match status" value="1"/>
</dbReference>
<evidence type="ECO:0000313" key="5">
    <source>
        <dbReference type="Proteomes" id="UP001459277"/>
    </source>
</evidence>
<name>A0AAW2CME7_9ROSI</name>
<dbReference type="EMBL" id="JAZDWU010000006">
    <property type="protein sequence ID" value="KAK9998846.1"/>
    <property type="molecule type" value="Genomic_DNA"/>
</dbReference>
<dbReference type="FunFam" id="3.40.50.2000:FF:000060">
    <property type="entry name" value="Glycosyltransferase"/>
    <property type="match status" value="1"/>
</dbReference>
<evidence type="ECO:0000256" key="1">
    <source>
        <dbReference type="ARBA" id="ARBA00009995"/>
    </source>
</evidence>
<organism evidence="4 5">
    <name type="scientific">Lithocarpus litseifolius</name>
    <dbReference type="NCBI Taxonomy" id="425828"/>
    <lineage>
        <taxon>Eukaryota</taxon>
        <taxon>Viridiplantae</taxon>
        <taxon>Streptophyta</taxon>
        <taxon>Embryophyta</taxon>
        <taxon>Tracheophyta</taxon>
        <taxon>Spermatophyta</taxon>
        <taxon>Magnoliopsida</taxon>
        <taxon>eudicotyledons</taxon>
        <taxon>Gunneridae</taxon>
        <taxon>Pentapetalae</taxon>
        <taxon>rosids</taxon>
        <taxon>fabids</taxon>
        <taxon>Fagales</taxon>
        <taxon>Fagaceae</taxon>
        <taxon>Lithocarpus</taxon>
    </lineage>
</organism>
<dbReference type="PANTHER" id="PTHR11926">
    <property type="entry name" value="GLUCOSYL/GLUCURONOSYL TRANSFERASES"/>
    <property type="match status" value="1"/>
</dbReference>
<gene>
    <name evidence="4" type="ORF">SO802_018449</name>
</gene>
<protein>
    <submittedName>
        <fullName evidence="4">Uncharacterized protein</fullName>
    </submittedName>
</protein>
<dbReference type="CDD" id="cd03784">
    <property type="entry name" value="GT1_Gtf-like"/>
    <property type="match status" value="1"/>
</dbReference>
<dbReference type="PANTHER" id="PTHR11926:SF1395">
    <property type="entry name" value="GLYCOSYLTRANSFERASE"/>
    <property type="match status" value="1"/>
</dbReference>
<dbReference type="GO" id="GO:0080044">
    <property type="term" value="F:quercetin 7-O-glucosyltransferase activity"/>
    <property type="evidence" value="ECO:0007669"/>
    <property type="project" value="TreeGrafter"/>
</dbReference>
<comment type="caution">
    <text evidence="4">The sequence shown here is derived from an EMBL/GenBank/DDBJ whole genome shotgun (WGS) entry which is preliminary data.</text>
</comment>
<sequence length="455" mass="50951">MSSVKAKPTTQCHVVAMPSPGRGHINPMMNLCKILASKNSNILVTFVVTEEWLGFIGSDPKPDNIRFGTIPNVVPSELVRAADIYSFAEAVRTKLEAPFVRLLDQLEPPVTVIMADTFLYWAVGVGNRRNIPVASFWPMSQSMFTITQNVDLLVKNGHLPADSAKSKEHVDYIPGISSIQLVNIPFVGRNPQKMQGILEVLPWVNKAQYLLLTSIYELESKVFDVLKAKFSFPVYAMGQIVPNFDFGENTNHNDNNYLHWLDCQPRSSVLYISMGSFLSVSSAQMDEIAAGLRDSGVRFFWVARDETSKMKEVCGHRGLVVPWCNQLRVLSHSSVGGFWSHCGWSSTREGMLCGIPFLTFPIIFDQILNSKLIVEDWKIGWRVKQDVGMDNLVTRVEIAGLVQKFMDLENDDVKEIRTRASEVQRVCQRAIAKGGSSETSVNAFIEDLSHCMVIE</sequence>
<evidence type="ECO:0000256" key="3">
    <source>
        <dbReference type="ARBA" id="ARBA00022679"/>
    </source>
</evidence>
<evidence type="ECO:0000313" key="4">
    <source>
        <dbReference type="EMBL" id="KAK9998846.1"/>
    </source>
</evidence>
<keyword evidence="5" id="KW-1185">Reference proteome</keyword>
<keyword evidence="3" id="KW-0808">Transferase</keyword>
<proteinExistence type="inferred from homology"/>